<evidence type="ECO:0000313" key="8">
    <source>
        <dbReference type="EMBL" id="CRL07005.1"/>
    </source>
</evidence>
<evidence type="ECO:0000256" key="4">
    <source>
        <dbReference type="ARBA" id="ARBA00023136"/>
    </source>
</evidence>
<feature type="region of interest" description="Disordered" evidence="6">
    <location>
        <begin position="425"/>
        <end position="446"/>
    </location>
</feature>
<dbReference type="Proteomes" id="UP000183832">
    <property type="component" value="Unassembled WGS sequence"/>
</dbReference>
<dbReference type="EMBL" id="CVRI01000069">
    <property type="protein sequence ID" value="CRL07005.1"/>
    <property type="molecule type" value="Genomic_DNA"/>
</dbReference>
<feature type="compositionally biased region" description="Polar residues" evidence="6">
    <location>
        <begin position="432"/>
        <end position="441"/>
    </location>
</feature>
<feature type="transmembrane region" description="Helical" evidence="7">
    <location>
        <begin position="32"/>
        <end position="55"/>
    </location>
</feature>
<keyword evidence="4 7" id="KW-0472">Membrane</keyword>
<dbReference type="PANTHER" id="PTHR10736:SF65">
    <property type="entry name" value="BESTROPHIN 1, ISOFORM C-RELATED"/>
    <property type="match status" value="1"/>
</dbReference>
<feature type="transmembrane region" description="Helical" evidence="7">
    <location>
        <begin position="690"/>
        <end position="708"/>
    </location>
</feature>
<feature type="transmembrane region" description="Helical" evidence="7">
    <location>
        <begin position="891"/>
        <end position="914"/>
    </location>
</feature>
<accession>A0A1J1J3H6</accession>
<feature type="compositionally biased region" description="Polar residues" evidence="6">
    <location>
        <begin position="583"/>
        <end position="602"/>
    </location>
</feature>
<feature type="transmembrane region" description="Helical" evidence="7">
    <location>
        <begin position="782"/>
        <end position="798"/>
    </location>
</feature>
<feature type="transmembrane region" description="Helical" evidence="7">
    <location>
        <begin position="277"/>
        <end position="294"/>
    </location>
</feature>
<feature type="region of interest" description="Disordered" evidence="6">
    <location>
        <begin position="464"/>
        <end position="501"/>
    </location>
</feature>
<sequence length="1117" mass="128185">MTVSYTAQVATCRGFGCFLKLLGRWRGSIYKLVWLDLTSFLFLYYVLNITYRTVLNPDQKKTFEAIVKYCDEHSNLIPLSFVLGFYVSIVMTRWWNQYTSIPWPDPIAVFVSATVHGQDERGRVMRRTIMRYVCLCITMVLGNLSPRVKKRFPTLVHFVEAGLLNDNEREIIEDLNVKFPKHSKHWLPIVWATSIVTRARKEGRIRDDFAVKTILDELNKFRGQCGVLSSYDTISIPLVYTQVVTIAVYSYFITGLMGQQWIEDKGKDNGYSNRVDLYFPIFSLLQFFFYMGWLKVAEQLINPFGEDDDDFEVNWMVDRNLQVSYLIVDEMHHDHPELLKDQYWDSVLTTELPYTVASMNNREEPPAPSTANIAVKPDKAEIIPMAPSTVKIDEMVGKNVTNYEFPVNDGDKDQEDNASGIHFTAAGRKRNASQSSANSMHSVAGTMSRVNTVTSLLKRFLSKDDSKNENKSGMAATNPETGLRLGTSASSSSIGGKTPATVGSMKITDQVIEEVDEQLTITSMRNKEDPRPTAQSIFSKHTPSDPVDVPGRVPPPYQRFVSAQVHDDDNSGIFPPGGVDDLLSSSAPTGKFPQSSSHQADTMSEFDPKKFGSQESQKTINDEELDSELKPGDDFEKLRQEREAARIARHKEKVARSISAQQVASTGNFSFLKLLLRWHGSVYKLLWRELMVFVLFYYTLLSMYFFVLNEQQQKIFEAVVKYSSKFVDFFPIHFVVGFFVQNVLVRWWSQYQSIPSPTSIAVYVSTTIHGYDEVGRAFRRTIMRYVCLSLTMILRILSPRIRKRFPKMIDLVDAGLLFENELEIIEKLDRKFPGYSKNFVPIVWSATLVTRARLEGRIHDDFAVKTLIKSLNAFRASCSNLMSYNTISIPLIYTQVVTIAVYSYFLLVVISQQYVNPKMEADVLNIDYIPFLIMLQFIFFMGWLKVAETLMNPFGEDDDDFEVNSMVDRNIQMSYLIVDDMHNEHPELLKDQYWHAIVPEMLPDKFKDETGEEKVIIDQDIVDFEVVNRKSGILRRRSNDVRKSNDQIHFKHDDDVEVGRILRRTKSMHGAGLIPRASLVTGKFNTPELLKEQKLIEEEMEKVRRFSLNPENLDRNI</sequence>
<evidence type="ECO:0000256" key="1">
    <source>
        <dbReference type="ARBA" id="ARBA00004370"/>
    </source>
</evidence>
<comment type="subcellular location">
    <subcellularLocation>
        <location evidence="1">Membrane</location>
    </subcellularLocation>
</comment>
<dbReference type="InterPro" id="IPR021134">
    <property type="entry name" value="Bestrophin-like"/>
</dbReference>
<comment type="similarity">
    <text evidence="5">Belongs to the anion channel-forming bestrophin (TC 1.A.46) family. Calcium-sensitive chloride channel subfamily.</text>
</comment>
<dbReference type="InterPro" id="IPR000615">
    <property type="entry name" value="Bestrophin"/>
</dbReference>
<evidence type="ECO:0000313" key="9">
    <source>
        <dbReference type="Proteomes" id="UP000183832"/>
    </source>
</evidence>
<dbReference type="GO" id="GO:0005254">
    <property type="term" value="F:chloride channel activity"/>
    <property type="evidence" value="ECO:0007669"/>
    <property type="project" value="InterPro"/>
</dbReference>
<dbReference type="Pfam" id="PF01062">
    <property type="entry name" value="Bestrophin"/>
    <property type="match status" value="2"/>
</dbReference>
<feature type="transmembrane region" description="Helical" evidence="7">
    <location>
        <begin position="926"/>
        <end position="944"/>
    </location>
</feature>
<dbReference type="GO" id="GO:0016020">
    <property type="term" value="C:membrane"/>
    <property type="evidence" value="ECO:0007669"/>
    <property type="project" value="UniProtKB-SubCell"/>
</dbReference>
<feature type="transmembrane region" description="Helical" evidence="7">
    <location>
        <begin position="729"/>
        <end position="749"/>
    </location>
</feature>
<feature type="transmembrane region" description="Helical" evidence="7">
    <location>
        <begin position="238"/>
        <end position="257"/>
    </location>
</feature>
<dbReference type="STRING" id="568069.A0A1J1J3H6"/>
<proteinExistence type="inferred from homology"/>
<keyword evidence="2 7" id="KW-0812">Transmembrane</keyword>
<feature type="transmembrane region" description="Helical" evidence="7">
    <location>
        <begin position="76"/>
        <end position="95"/>
    </location>
</feature>
<keyword evidence="9" id="KW-1185">Reference proteome</keyword>
<reference evidence="8 9" key="1">
    <citation type="submission" date="2015-04" db="EMBL/GenBank/DDBJ databases">
        <authorList>
            <person name="Syromyatnikov M.Y."/>
            <person name="Popov V.N."/>
        </authorList>
    </citation>
    <scope>NUCLEOTIDE SEQUENCE [LARGE SCALE GENOMIC DNA]</scope>
</reference>
<feature type="region of interest" description="Disordered" evidence="6">
    <location>
        <begin position="522"/>
        <end position="630"/>
    </location>
</feature>
<dbReference type="PANTHER" id="PTHR10736">
    <property type="entry name" value="BESTROPHIN"/>
    <property type="match status" value="1"/>
</dbReference>
<gene>
    <name evidence="8" type="primary">putative Bestrophin-2</name>
    <name evidence="8" type="ORF">CLUMA_CG019984</name>
</gene>
<evidence type="ECO:0000256" key="2">
    <source>
        <dbReference type="ARBA" id="ARBA00022692"/>
    </source>
</evidence>
<dbReference type="AlphaFoldDB" id="A0A1J1J3H6"/>
<dbReference type="OrthoDB" id="201595at2759"/>
<name>A0A1J1J3H6_9DIPT</name>
<keyword evidence="3 7" id="KW-1133">Transmembrane helix</keyword>
<evidence type="ECO:0000256" key="3">
    <source>
        <dbReference type="ARBA" id="ARBA00022989"/>
    </source>
</evidence>
<organism evidence="8 9">
    <name type="scientific">Clunio marinus</name>
    <dbReference type="NCBI Taxonomy" id="568069"/>
    <lineage>
        <taxon>Eukaryota</taxon>
        <taxon>Metazoa</taxon>
        <taxon>Ecdysozoa</taxon>
        <taxon>Arthropoda</taxon>
        <taxon>Hexapoda</taxon>
        <taxon>Insecta</taxon>
        <taxon>Pterygota</taxon>
        <taxon>Neoptera</taxon>
        <taxon>Endopterygota</taxon>
        <taxon>Diptera</taxon>
        <taxon>Nematocera</taxon>
        <taxon>Chironomoidea</taxon>
        <taxon>Chironomidae</taxon>
        <taxon>Clunio</taxon>
    </lineage>
</organism>
<protein>
    <submittedName>
        <fullName evidence="8">CLUMA_CG019984, isoform A</fullName>
    </submittedName>
</protein>
<evidence type="ECO:0000256" key="7">
    <source>
        <dbReference type="SAM" id="Phobius"/>
    </source>
</evidence>
<evidence type="ECO:0000256" key="6">
    <source>
        <dbReference type="SAM" id="MobiDB-lite"/>
    </source>
</evidence>
<evidence type="ECO:0000256" key="5">
    <source>
        <dbReference type="ARBA" id="ARBA00034769"/>
    </source>
</evidence>